<keyword evidence="3" id="KW-1185">Reference proteome</keyword>
<dbReference type="InterPro" id="IPR003615">
    <property type="entry name" value="HNH_nuc"/>
</dbReference>
<organism evidence="2 3">
    <name type="scientific">Peptoniphilus koenoeneniae</name>
    <dbReference type="NCBI Taxonomy" id="507751"/>
    <lineage>
        <taxon>Bacteria</taxon>
        <taxon>Bacillati</taxon>
        <taxon>Bacillota</taxon>
        <taxon>Tissierellia</taxon>
        <taxon>Tissierellales</taxon>
        <taxon>Peptoniphilaceae</taxon>
        <taxon>Peptoniphilus</taxon>
    </lineage>
</organism>
<sequence length="378" mass="45035">MKRKAIPENIKRKLWAESMGYCMNPECKEKLFINNKDIIEQAHIEAYYETLDNSYDNLIILCPNCHKKFDKIGFFTKSDVKEWKEIRRKELEAFFSVKYTSFNELKESVVPILNQNNNIYNNYYLTGNKNLWKKFEPQLLENNEKLKLIFEKNLNLFQHHKVKEYSNLAVIQNFLTHVDEFKNTRIDIEKYRSVLFPQEIYSIFGINPIKGKILPNTESLEELIKIMRKENTLEDVVLGVDNPYILKKDGEKILLNDAPQIRQIYHNNNCFRIVGVRLDSLNFALTYLRSRGINFEYKNFNKLRKIIVNDTIIEFVYEYCLSKAFLYNMSPKPNDVIVNLHNWNGENCISKEAREVAKIFDVTLLTMEEFYVYVNKFR</sequence>
<dbReference type="InterPro" id="IPR002711">
    <property type="entry name" value="HNH"/>
</dbReference>
<evidence type="ECO:0000259" key="1">
    <source>
        <dbReference type="Pfam" id="PF01844"/>
    </source>
</evidence>
<dbReference type="CDD" id="cd00085">
    <property type="entry name" value="HNHc"/>
    <property type="match status" value="1"/>
</dbReference>
<evidence type="ECO:0000313" key="2">
    <source>
        <dbReference type="EMBL" id="MDQ0274776.1"/>
    </source>
</evidence>
<name>A0ABU0AVE0_9FIRM</name>
<comment type="caution">
    <text evidence="2">The sequence shown here is derived from an EMBL/GenBank/DDBJ whole genome shotgun (WGS) entry which is preliminary data.</text>
</comment>
<dbReference type="RefSeq" id="WP_307495014.1">
    <property type="nucleotide sequence ID" value="NZ_JAUSTN010000003.1"/>
</dbReference>
<accession>A0ABU0AVE0</accession>
<dbReference type="Proteomes" id="UP001236559">
    <property type="component" value="Unassembled WGS sequence"/>
</dbReference>
<dbReference type="Pfam" id="PF01844">
    <property type="entry name" value="HNH"/>
    <property type="match status" value="1"/>
</dbReference>
<dbReference type="EMBL" id="JAUSTN010000003">
    <property type="protein sequence ID" value="MDQ0274776.1"/>
    <property type="molecule type" value="Genomic_DNA"/>
</dbReference>
<evidence type="ECO:0000313" key="3">
    <source>
        <dbReference type="Proteomes" id="UP001236559"/>
    </source>
</evidence>
<reference evidence="2 3" key="1">
    <citation type="submission" date="2023-07" db="EMBL/GenBank/DDBJ databases">
        <title>Genomic Encyclopedia of Type Strains, Phase IV (KMG-IV): sequencing the most valuable type-strain genomes for metagenomic binning, comparative biology and taxonomic classification.</title>
        <authorList>
            <person name="Goeker M."/>
        </authorList>
    </citation>
    <scope>NUCLEOTIDE SEQUENCE [LARGE SCALE GENOMIC DNA]</scope>
    <source>
        <strain evidence="2 3">DSM 22616</strain>
    </source>
</reference>
<feature type="domain" description="HNH" evidence="1">
    <location>
        <begin position="26"/>
        <end position="68"/>
    </location>
</feature>
<proteinExistence type="predicted"/>
<gene>
    <name evidence="2" type="ORF">J2S72_000793</name>
</gene>
<protein>
    <recommendedName>
        <fullName evidence="1">HNH domain-containing protein</fullName>
    </recommendedName>
</protein>